<dbReference type="STRING" id="1732.SAMN02910417_01082"/>
<gene>
    <name evidence="2" type="ORF">SAMN02910417_01082</name>
</gene>
<accession>A0A1G6B2Z5</accession>
<keyword evidence="3" id="KW-1185">Reference proteome</keyword>
<dbReference type="OrthoDB" id="9770340at2"/>
<name>A0A1G6B2Z5_EUBOX</name>
<dbReference type="Pfam" id="PF03235">
    <property type="entry name" value="GmrSD_N"/>
    <property type="match status" value="1"/>
</dbReference>
<proteinExistence type="predicted"/>
<feature type="domain" description="GmrSD restriction endonucleases N-terminal" evidence="1">
    <location>
        <begin position="13"/>
        <end position="164"/>
    </location>
</feature>
<evidence type="ECO:0000313" key="3">
    <source>
        <dbReference type="Proteomes" id="UP000199228"/>
    </source>
</evidence>
<protein>
    <recommendedName>
        <fullName evidence="1">GmrSD restriction endonucleases N-terminal domain-containing protein</fullName>
    </recommendedName>
</protein>
<reference evidence="2 3" key="1">
    <citation type="submission" date="2016-10" db="EMBL/GenBank/DDBJ databases">
        <authorList>
            <person name="de Groot N.N."/>
        </authorList>
    </citation>
    <scope>NUCLEOTIDE SEQUENCE [LARGE SCALE GENOMIC DNA]</scope>
    <source>
        <strain evidence="2 3">DSM 3217</strain>
    </source>
</reference>
<evidence type="ECO:0000259" key="1">
    <source>
        <dbReference type="Pfam" id="PF03235"/>
    </source>
</evidence>
<organism evidence="2 3">
    <name type="scientific">Eubacterium oxidoreducens</name>
    <dbReference type="NCBI Taxonomy" id="1732"/>
    <lineage>
        <taxon>Bacteria</taxon>
        <taxon>Bacillati</taxon>
        <taxon>Bacillota</taxon>
        <taxon>Clostridia</taxon>
        <taxon>Eubacteriales</taxon>
        <taxon>Eubacteriaceae</taxon>
        <taxon>Eubacterium</taxon>
    </lineage>
</organism>
<evidence type="ECO:0000313" key="2">
    <source>
        <dbReference type="EMBL" id="SDB14823.1"/>
    </source>
</evidence>
<dbReference type="PANTHER" id="PTHR39639:SF1">
    <property type="entry name" value="DUF262 DOMAIN-CONTAINING PROTEIN"/>
    <property type="match status" value="1"/>
</dbReference>
<sequence>MNKNSRPWTVKQITKMIDNGSLVFDNAVQRTFVWNKNRMCLFIDSILRDYPVPAFYAITDGRKITTPKGEVSVYDCLDGKQRCTTLHMFINNEFVLQGLEPFKTNEGEVDVNGMTYEQLPEELQDAFKNFHMNAYSFDDATDEDVVEIMARLNNGKPLSAIDNTRIKAKDLAGIKRLAFHKLFTEFLTEKAIARRQNEEIVVKTYLHLANPESGLDNKDIRPVYETLEVSPDVEKMLTERFDYLYDVVAEMTRKGEKLTKKAVKTILKKTHMVSVMYIIDRAVKEGVPFEDVIKCLTQFYDEGKPSSDERYNEACSNGSNHAGNVIARREALKKQYDWFFN</sequence>
<dbReference type="RefSeq" id="WP_090173032.1">
    <property type="nucleotide sequence ID" value="NZ_FMXR01000008.1"/>
</dbReference>
<dbReference type="PANTHER" id="PTHR39639">
    <property type="entry name" value="CHROMOSOME 16, WHOLE GENOME SHOTGUN SEQUENCE"/>
    <property type="match status" value="1"/>
</dbReference>
<dbReference type="AlphaFoldDB" id="A0A1G6B2Z5"/>
<dbReference type="Proteomes" id="UP000199228">
    <property type="component" value="Unassembled WGS sequence"/>
</dbReference>
<dbReference type="EMBL" id="FMXR01000008">
    <property type="protein sequence ID" value="SDB14823.1"/>
    <property type="molecule type" value="Genomic_DNA"/>
</dbReference>
<dbReference type="InterPro" id="IPR004919">
    <property type="entry name" value="GmrSD_N"/>
</dbReference>